<dbReference type="EC" id="3.4.21.4" evidence="9"/>
<dbReference type="InterPro" id="IPR001254">
    <property type="entry name" value="Trypsin_dom"/>
</dbReference>
<dbReference type="PROSITE" id="PS00135">
    <property type="entry name" value="TRYPSIN_SER"/>
    <property type="match status" value="1"/>
</dbReference>
<dbReference type="PROSITE" id="PS50240">
    <property type="entry name" value="TRYPSIN_DOM"/>
    <property type="match status" value="1"/>
</dbReference>
<evidence type="ECO:0000313" key="16">
    <source>
        <dbReference type="Proteomes" id="UP000261620"/>
    </source>
</evidence>
<evidence type="ECO:0000256" key="2">
    <source>
        <dbReference type="ARBA" id="ARBA00022525"/>
    </source>
</evidence>
<dbReference type="PROSITE" id="PS00021">
    <property type="entry name" value="KRINGLE_1"/>
    <property type="match status" value="1"/>
</dbReference>
<sequence length="429" mass="47611">MALQSADLRYVCGLFVTLLLVTAPPALSKGASVTQLCLCDAGGTCLHGGTSVPSLISGKHMFCLCADSFEGKNCEKGVDCYEGLGLYYEGTVSQSESGRTCQEWDPQTRERFLSSDINSGKHNYCRNLHFRRRPWCYVVTKQGQVREYCAVPCCDSESAAELKCGLRSRRKQMKIVGGNVATVESHPWIAAIFWHSKSEEKVFRCGGSLISSCWVLTAAHCFPDGSHTKNHRYSVFLGKNFLNESDPIAEQKFRVEEIIIHEGFDQSKGDFNNDIALLRLKGKGGKCAEETNWVRTICLPGCSTPACNHMRFKTSGLWYMSRSLREARVNIIADDVCRQVYYENMISDNMLCAGSPDWSQDSCKGDSGGPLACQVDNRFFLFGVISWGDGCAKEGHPGVYTRVSNYDAWISEKTQTVSAASATFRMEVF</sequence>
<feature type="domain" description="Kringle" evidence="13">
    <location>
        <begin position="79"/>
        <end position="154"/>
    </location>
</feature>
<dbReference type="Ensembl" id="ENSMMOT00000004444.1">
    <property type="protein sequence ID" value="ENSMMOP00000004366.1"/>
    <property type="gene ID" value="ENSMMOG00000003479.1"/>
</dbReference>
<dbReference type="PRINTS" id="PR00018">
    <property type="entry name" value="KRINGLE"/>
</dbReference>
<dbReference type="Pfam" id="PF00089">
    <property type="entry name" value="Trypsin"/>
    <property type="match status" value="1"/>
</dbReference>
<dbReference type="AlphaFoldDB" id="A0A3Q3VQA5"/>
<evidence type="ECO:0000256" key="7">
    <source>
        <dbReference type="ARBA" id="ARBA00023157"/>
    </source>
</evidence>
<keyword evidence="6 11" id="KW-0720">Serine protease</keyword>
<dbReference type="InterPro" id="IPR043504">
    <property type="entry name" value="Peptidase_S1_PA_chymotrypsin"/>
</dbReference>
<evidence type="ECO:0000259" key="14">
    <source>
        <dbReference type="PROSITE" id="PS50240"/>
    </source>
</evidence>
<dbReference type="SMART" id="SM00020">
    <property type="entry name" value="Tryp_SPc"/>
    <property type="match status" value="1"/>
</dbReference>
<dbReference type="PANTHER" id="PTHR24264:SF63">
    <property type="entry name" value="PLASMINOGEN ACTIVATOR, UROKINASE B"/>
    <property type="match status" value="1"/>
</dbReference>
<keyword evidence="12" id="KW-0732">Signal</keyword>
<dbReference type="InterPro" id="IPR009003">
    <property type="entry name" value="Peptidase_S1_PA"/>
</dbReference>
<dbReference type="InterPro" id="IPR038178">
    <property type="entry name" value="Kringle_sf"/>
</dbReference>
<dbReference type="InterPro" id="IPR013806">
    <property type="entry name" value="Kringle-like"/>
</dbReference>
<keyword evidence="4 11" id="KW-0645">Protease</keyword>
<dbReference type="InterPro" id="IPR001314">
    <property type="entry name" value="Peptidase_S1A"/>
</dbReference>
<keyword evidence="7" id="KW-1015">Disulfide bond</keyword>
<name>A0A3Q3VQA5_MOLML</name>
<evidence type="ECO:0000256" key="5">
    <source>
        <dbReference type="ARBA" id="ARBA00022801"/>
    </source>
</evidence>
<dbReference type="Gene3D" id="2.40.20.10">
    <property type="entry name" value="Plasminogen Kringle 4"/>
    <property type="match status" value="1"/>
</dbReference>
<dbReference type="SUPFAM" id="SSF50494">
    <property type="entry name" value="Trypsin-like serine proteases"/>
    <property type="match status" value="1"/>
</dbReference>
<dbReference type="CDD" id="cd00190">
    <property type="entry name" value="Tryp_SPc"/>
    <property type="match status" value="1"/>
</dbReference>
<dbReference type="PROSITE" id="PS50070">
    <property type="entry name" value="KRINGLE_2"/>
    <property type="match status" value="1"/>
</dbReference>
<evidence type="ECO:0000259" key="13">
    <source>
        <dbReference type="PROSITE" id="PS50070"/>
    </source>
</evidence>
<evidence type="ECO:0000256" key="1">
    <source>
        <dbReference type="ARBA" id="ARBA00004239"/>
    </source>
</evidence>
<dbReference type="GO" id="GO:0004252">
    <property type="term" value="F:serine-type endopeptidase activity"/>
    <property type="evidence" value="ECO:0007669"/>
    <property type="project" value="UniProtKB-EC"/>
</dbReference>
<dbReference type="Proteomes" id="UP000261620">
    <property type="component" value="Unplaced"/>
</dbReference>
<dbReference type="Gene3D" id="2.40.10.10">
    <property type="entry name" value="Trypsin-like serine proteases"/>
    <property type="match status" value="1"/>
</dbReference>
<dbReference type="FunFam" id="2.40.10.10:FF:000003">
    <property type="entry name" value="Transmembrane serine protease 3"/>
    <property type="match status" value="1"/>
</dbReference>
<dbReference type="GO" id="GO:0005615">
    <property type="term" value="C:extracellular space"/>
    <property type="evidence" value="ECO:0007669"/>
    <property type="project" value="TreeGrafter"/>
</dbReference>
<dbReference type="PANTHER" id="PTHR24264">
    <property type="entry name" value="TRYPSIN-RELATED"/>
    <property type="match status" value="1"/>
</dbReference>
<comment type="caution">
    <text evidence="10">Lacks conserved residue(s) required for the propagation of feature annotation.</text>
</comment>
<dbReference type="SMART" id="SM00130">
    <property type="entry name" value="KR"/>
    <property type="match status" value="1"/>
</dbReference>
<keyword evidence="3 10" id="KW-0420">Kringle</keyword>
<evidence type="ECO:0000313" key="15">
    <source>
        <dbReference type="Ensembl" id="ENSMMOP00000004366.1"/>
    </source>
</evidence>
<evidence type="ECO:0000256" key="9">
    <source>
        <dbReference type="ARBA" id="ARBA00038868"/>
    </source>
</evidence>
<evidence type="ECO:0000256" key="11">
    <source>
        <dbReference type="RuleBase" id="RU363034"/>
    </source>
</evidence>
<dbReference type="InterPro" id="IPR050127">
    <property type="entry name" value="Serine_Proteases_S1"/>
</dbReference>
<comment type="subcellular location">
    <subcellularLocation>
        <location evidence="1">Secreted</location>
        <location evidence="1">Extracellular space</location>
    </subcellularLocation>
</comment>
<dbReference type="GO" id="GO:0031639">
    <property type="term" value="P:plasminogen activation"/>
    <property type="evidence" value="ECO:0007669"/>
    <property type="project" value="TreeGrafter"/>
</dbReference>
<dbReference type="InterPro" id="IPR018114">
    <property type="entry name" value="TRYPSIN_HIS"/>
</dbReference>
<dbReference type="InterPro" id="IPR000742">
    <property type="entry name" value="EGF"/>
</dbReference>
<dbReference type="PRINTS" id="PR00722">
    <property type="entry name" value="CHYMOTRYPSIN"/>
</dbReference>
<evidence type="ECO:0000256" key="10">
    <source>
        <dbReference type="PROSITE-ProRule" id="PRU00121"/>
    </source>
</evidence>
<reference evidence="15" key="2">
    <citation type="submission" date="2025-09" db="UniProtKB">
        <authorList>
            <consortium name="Ensembl"/>
        </authorList>
    </citation>
    <scope>IDENTIFICATION</scope>
</reference>
<dbReference type="SUPFAM" id="SSF57440">
    <property type="entry name" value="Kringle-like"/>
    <property type="match status" value="1"/>
</dbReference>
<reference evidence="15" key="1">
    <citation type="submission" date="2025-08" db="UniProtKB">
        <authorList>
            <consortium name="Ensembl"/>
        </authorList>
    </citation>
    <scope>IDENTIFICATION</scope>
</reference>
<keyword evidence="5 11" id="KW-0378">Hydrolase</keyword>
<proteinExistence type="predicted"/>
<feature type="domain" description="Peptidase S1" evidence="14">
    <location>
        <begin position="175"/>
        <end position="415"/>
    </location>
</feature>
<keyword evidence="2" id="KW-0964">Secreted</keyword>
<feature type="chain" id="PRO_5018598649" description="trypsin" evidence="12">
    <location>
        <begin position="29"/>
        <end position="429"/>
    </location>
</feature>
<dbReference type="InterPro" id="IPR000001">
    <property type="entry name" value="Kringle"/>
</dbReference>
<evidence type="ECO:0000256" key="6">
    <source>
        <dbReference type="ARBA" id="ARBA00022825"/>
    </source>
</evidence>
<dbReference type="GO" id="GO:0033628">
    <property type="term" value="P:regulation of cell adhesion mediated by integrin"/>
    <property type="evidence" value="ECO:0007669"/>
    <property type="project" value="TreeGrafter"/>
</dbReference>
<dbReference type="PROSITE" id="PS00022">
    <property type="entry name" value="EGF_1"/>
    <property type="match status" value="1"/>
</dbReference>
<dbReference type="InterPro" id="IPR033116">
    <property type="entry name" value="TRYPSIN_SER"/>
</dbReference>
<dbReference type="Gene3D" id="2.10.25.10">
    <property type="entry name" value="Laminin"/>
    <property type="match status" value="1"/>
</dbReference>
<dbReference type="PROSITE" id="PS00134">
    <property type="entry name" value="TRYPSIN_HIS"/>
    <property type="match status" value="1"/>
</dbReference>
<evidence type="ECO:0000256" key="3">
    <source>
        <dbReference type="ARBA" id="ARBA00022572"/>
    </source>
</evidence>
<evidence type="ECO:0000256" key="4">
    <source>
        <dbReference type="ARBA" id="ARBA00022670"/>
    </source>
</evidence>
<accession>A0A3Q3VQA5</accession>
<evidence type="ECO:0000256" key="12">
    <source>
        <dbReference type="SAM" id="SignalP"/>
    </source>
</evidence>
<feature type="signal peptide" evidence="12">
    <location>
        <begin position="1"/>
        <end position="28"/>
    </location>
</feature>
<dbReference type="Pfam" id="PF00051">
    <property type="entry name" value="Kringle"/>
    <property type="match status" value="1"/>
</dbReference>
<organism evidence="15 16">
    <name type="scientific">Mola mola</name>
    <name type="common">Ocean sunfish</name>
    <name type="synonym">Tetraodon mola</name>
    <dbReference type="NCBI Taxonomy" id="94237"/>
    <lineage>
        <taxon>Eukaryota</taxon>
        <taxon>Metazoa</taxon>
        <taxon>Chordata</taxon>
        <taxon>Craniata</taxon>
        <taxon>Vertebrata</taxon>
        <taxon>Euteleostomi</taxon>
        <taxon>Actinopterygii</taxon>
        <taxon>Neopterygii</taxon>
        <taxon>Teleostei</taxon>
        <taxon>Neoteleostei</taxon>
        <taxon>Acanthomorphata</taxon>
        <taxon>Eupercaria</taxon>
        <taxon>Tetraodontiformes</taxon>
        <taxon>Molidae</taxon>
        <taxon>Mola</taxon>
    </lineage>
</organism>
<dbReference type="InterPro" id="IPR018056">
    <property type="entry name" value="Kringle_CS"/>
</dbReference>
<keyword evidence="16" id="KW-1185">Reference proteome</keyword>
<dbReference type="CDD" id="cd00108">
    <property type="entry name" value="KR"/>
    <property type="match status" value="1"/>
</dbReference>
<comment type="catalytic activity">
    <reaction evidence="8">
        <text>Preferential cleavage: Arg-|-Xaa, Lys-|-Xaa.</text>
        <dbReference type="EC" id="3.4.21.4"/>
    </reaction>
</comment>
<evidence type="ECO:0000256" key="8">
    <source>
        <dbReference type="ARBA" id="ARBA00036320"/>
    </source>
</evidence>
<protein>
    <recommendedName>
        <fullName evidence="9">trypsin</fullName>
        <ecNumber evidence="9">3.4.21.4</ecNumber>
    </recommendedName>
</protein>